<dbReference type="GO" id="GO:0009423">
    <property type="term" value="P:chorismate biosynthetic process"/>
    <property type="evidence" value="ECO:0007669"/>
    <property type="project" value="UniProtKB-UniRule"/>
</dbReference>
<evidence type="ECO:0000256" key="11">
    <source>
        <dbReference type="ARBA" id="ARBA00022723"/>
    </source>
</evidence>
<evidence type="ECO:0000313" key="21">
    <source>
        <dbReference type="EMBL" id="OJG19298.1"/>
    </source>
</evidence>
<dbReference type="UniPathway" id="UPA00053">
    <property type="reaction ID" value="UER00085"/>
</dbReference>
<dbReference type="GO" id="GO:0005737">
    <property type="term" value="C:cytoplasm"/>
    <property type="evidence" value="ECO:0007669"/>
    <property type="project" value="UniProtKB-SubCell"/>
</dbReference>
<comment type="cofactor">
    <cofactor evidence="2 18">
        <name>NAD(+)</name>
        <dbReference type="ChEBI" id="CHEBI:57540"/>
    </cofactor>
</comment>
<dbReference type="Gene3D" id="1.20.1090.10">
    <property type="entry name" value="Dehydroquinate synthase-like - alpha domain"/>
    <property type="match status" value="1"/>
</dbReference>
<evidence type="ECO:0000256" key="9">
    <source>
        <dbReference type="ARBA" id="ARBA00022490"/>
    </source>
</evidence>
<keyword evidence="15 18" id="KW-0057">Aromatic amino acid biosynthesis</keyword>
<name>A0A1L8RHQ7_9ENTE</name>
<dbReference type="CDD" id="cd08195">
    <property type="entry name" value="DHQS"/>
    <property type="match status" value="1"/>
</dbReference>
<dbReference type="SUPFAM" id="SSF56796">
    <property type="entry name" value="Dehydroquinate synthase-like"/>
    <property type="match status" value="1"/>
</dbReference>
<sequence length="353" mass="38550">MELTVSLAQHTYTILIQKGALQTVGDWAAALWQPQKIVLVTDENVSSLYSEQVQNSLIAAGFHVTIAAVPAGETSKSLEMATWLYDTFAEAGLTRSDGVIILGGGVVGDLGAFAASTYMRGIHFLQIPTSLVAQVDSSIGGKTAVNTQTAKNLVGTFTQPDGVLIDPLVLNTLPLRRVREGIAEIIKTAAIADTTLWSQLADLKDEADLLRHSEAIIYACCEVKRRVVEQDPFDHQERLTLNFGHTIGHALENTAGYGEIAHGEGVALGMIQISRNAEKRGEITAGLTQQLTEMIQKFHLPTEHHLNKETLYQALTHDKKARGNQIKIILVPEIGRAIIQPIPLEMMRDYIEE</sequence>
<evidence type="ECO:0000256" key="6">
    <source>
        <dbReference type="ARBA" id="ARBA00005412"/>
    </source>
</evidence>
<evidence type="ECO:0000256" key="3">
    <source>
        <dbReference type="ARBA" id="ARBA00001947"/>
    </source>
</evidence>
<dbReference type="Proteomes" id="UP000181884">
    <property type="component" value="Unassembled WGS sequence"/>
</dbReference>
<dbReference type="EMBL" id="JXKH01000002">
    <property type="protein sequence ID" value="OJG19298.1"/>
    <property type="molecule type" value="Genomic_DNA"/>
</dbReference>
<comment type="cofactor">
    <cofactor evidence="3">
        <name>Zn(2+)</name>
        <dbReference type="ChEBI" id="CHEBI:29105"/>
    </cofactor>
</comment>
<keyword evidence="13 18" id="KW-0862">Zinc</keyword>
<dbReference type="Gene3D" id="3.40.50.1970">
    <property type="match status" value="1"/>
</dbReference>
<evidence type="ECO:0000256" key="1">
    <source>
        <dbReference type="ARBA" id="ARBA00001393"/>
    </source>
</evidence>
<dbReference type="GO" id="GO:0009073">
    <property type="term" value="P:aromatic amino acid family biosynthetic process"/>
    <property type="evidence" value="ECO:0007669"/>
    <property type="project" value="UniProtKB-KW"/>
</dbReference>
<keyword evidence="14 18" id="KW-0520">NAD</keyword>
<dbReference type="HAMAP" id="MF_00110">
    <property type="entry name" value="DHQ_synthase"/>
    <property type="match status" value="1"/>
</dbReference>
<comment type="subcellular location">
    <subcellularLocation>
        <location evidence="4 18">Cytoplasm</location>
    </subcellularLocation>
</comment>
<feature type="binding site" evidence="18">
    <location>
        <position position="184"/>
    </location>
    <ligand>
        <name>Zn(2+)</name>
        <dbReference type="ChEBI" id="CHEBI:29105"/>
    </ligand>
</feature>
<accession>A0A1L8RHQ7</accession>
<keyword evidence="12 18" id="KW-0547">Nucleotide-binding</keyword>
<evidence type="ECO:0000259" key="20">
    <source>
        <dbReference type="Pfam" id="PF24621"/>
    </source>
</evidence>
<dbReference type="EC" id="4.2.3.4" evidence="7 18"/>
<feature type="binding site" evidence="18">
    <location>
        <position position="142"/>
    </location>
    <ligand>
        <name>NAD(+)</name>
        <dbReference type="ChEBI" id="CHEBI:57540"/>
    </ligand>
</feature>
<evidence type="ECO:0000256" key="14">
    <source>
        <dbReference type="ARBA" id="ARBA00023027"/>
    </source>
</evidence>
<proteinExistence type="inferred from homology"/>
<keyword evidence="9 18" id="KW-0963">Cytoplasm</keyword>
<protein>
    <recommendedName>
        <fullName evidence="8 18">3-dehydroquinate synthase</fullName>
        <shortName evidence="18">DHQS</shortName>
        <ecNumber evidence="7 18">4.2.3.4</ecNumber>
    </recommendedName>
</protein>
<dbReference type="InterPro" id="IPR030963">
    <property type="entry name" value="DHQ_synth_fam"/>
</dbReference>
<comment type="cofactor">
    <cofactor evidence="18">
        <name>Co(2+)</name>
        <dbReference type="ChEBI" id="CHEBI:48828"/>
    </cofactor>
    <cofactor evidence="18">
        <name>Zn(2+)</name>
        <dbReference type="ChEBI" id="CHEBI:29105"/>
    </cofactor>
    <text evidence="18">Binds 1 divalent metal cation per subunit. Can use either Co(2+) or Zn(2+).</text>
</comment>
<evidence type="ECO:0000256" key="10">
    <source>
        <dbReference type="ARBA" id="ARBA00022605"/>
    </source>
</evidence>
<dbReference type="GO" id="GO:0008652">
    <property type="term" value="P:amino acid biosynthetic process"/>
    <property type="evidence" value="ECO:0007669"/>
    <property type="project" value="UniProtKB-KW"/>
</dbReference>
<evidence type="ECO:0000256" key="18">
    <source>
        <dbReference type="HAMAP-Rule" id="MF_00110"/>
    </source>
</evidence>
<dbReference type="Pfam" id="PF01761">
    <property type="entry name" value="DHQ_synthase"/>
    <property type="match status" value="1"/>
</dbReference>
<comment type="function">
    <text evidence="18">Catalyzes the conversion of 3-deoxy-D-arabino-heptulosonate 7-phosphate (DAHP) to dehydroquinate (DHQ).</text>
</comment>
<evidence type="ECO:0000313" key="22">
    <source>
        <dbReference type="Proteomes" id="UP000181884"/>
    </source>
</evidence>
<keyword evidence="10 18" id="KW-0028">Amino-acid biosynthesis</keyword>
<dbReference type="Pfam" id="PF24621">
    <property type="entry name" value="DHQS_C"/>
    <property type="match status" value="1"/>
</dbReference>
<evidence type="ECO:0000256" key="8">
    <source>
        <dbReference type="ARBA" id="ARBA00017684"/>
    </source>
</evidence>
<comment type="caution">
    <text evidence="21">The sequence shown here is derived from an EMBL/GenBank/DDBJ whole genome shotgun (WGS) entry which is preliminary data.</text>
</comment>
<dbReference type="GO" id="GO:0046872">
    <property type="term" value="F:metal ion binding"/>
    <property type="evidence" value="ECO:0007669"/>
    <property type="project" value="UniProtKB-KW"/>
</dbReference>
<keyword evidence="17 18" id="KW-0170">Cobalt</keyword>
<evidence type="ECO:0000256" key="4">
    <source>
        <dbReference type="ARBA" id="ARBA00004496"/>
    </source>
</evidence>
<gene>
    <name evidence="18" type="primary">aroB</name>
    <name evidence="21" type="ORF">RU97_GL000869</name>
</gene>
<evidence type="ECO:0000256" key="7">
    <source>
        <dbReference type="ARBA" id="ARBA00013031"/>
    </source>
</evidence>
<reference evidence="21 22" key="1">
    <citation type="submission" date="2014-12" db="EMBL/GenBank/DDBJ databases">
        <title>Draft genome sequences of 29 type strains of Enterococci.</title>
        <authorList>
            <person name="Zhong Z."/>
            <person name="Sun Z."/>
            <person name="Liu W."/>
            <person name="Zhang W."/>
            <person name="Zhang H."/>
        </authorList>
    </citation>
    <scope>NUCLEOTIDE SEQUENCE [LARGE SCALE GENOMIC DNA]</scope>
    <source>
        <strain evidence="21 22">DSM 17029</strain>
    </source>
</reference>
<feature type="binding site" evidence="18">
    <location>
        <position position="245"/>
    </location>
    <ligand>
        <name>Zn(2+)</name>
        <dbReference type="ChEBI" id="CHEBI:29105"/>
    </ligand>
</feature>
<dbReference type="GO" id="GO:0000166">
    <property type="term" value="F:nucleotide binding"/>
    <property type="evidence" value="ECO:0007669"/>
    <property type="project" value="UniProtKB-KW"/>
</dbReference>
<dbReference type="STRING" id="214095.RU97_GL000869"/>
<comment type="caution">
    <text evidence="18">Lacks conserved residue(s) required for the propagation of feature annotation.</text>
</comment>
<keyword evidence="22" id="KW-1185">Reference proteome</keyword>
<dbReference type="PANTHER" id="PTHR43622">
    <property type="entry name" value="3-DEHYDROQUINATE SYNTHASE"/>
    <property type="match status" value="1"/>
</dbReference>
<evidence type="ECO:0000256" key="13">
    <source>
        <dbReference type="ARBA" id="ARBA00022833"/>
    </source>
</evidence>
<dbReference type="FunFam" id="3.40.50.1970:FF:000007">
    <property type="entry name" value="Pentafunctional AROM polypeptide"/>
    <property type="match status" value="1"/>
</dbReference>
<dbReference type="AlphaFoldDB" id="A0A1L8RHQ7"/>
<dbReference type="PIRSF" id="PIRSF001455">
    <property type="entry name" value="DHQ_synth"/>
    <property type="match status" value="1"/>
</dbReference>
<dbReference type="PANTHER" id="PTHR43622:SF7">
    <property type="entry name" value="3-DEHYDROQUINATE SYNTHASE, CHLOROPLASTIC"/>
    <property type="match status" value="1"/>
</dbReference>
<evidence type="ECO:0000256" key="12">
    <source>
        <dbReference type="ARBA" id="ARBA00022741"/>
    </source>
</evidence>
<comment type="similarity">
    <text evidence="6 18">Belongs to the sugar phosphate cyclases superfamily. Dehydroquinate synthase family.</text>
</comment>
<feature type="binding site" evidence="18">
    <location>
        <begin position="129"/>
        <end position="130"/>
    </location>
    <ligand>
        <name>NAD(+)</name>
        <dbReference type="ChEBI" id="CHEBI:57540"/>
    </ligand>
</feature>
<dbReference type="GO" id="GO:0003856">
    <property type="term" value="F:3-dehydroquinate synthase activity"/>
    <property type="evidence" value="ECO:0007669"/>
    <property type="project" value="UniProtKB-UniRule"/>
</dbReference>
<evidence type="ECO:0000256" key="15">
    <source>
        <dbReference type="ARBA" id="ARBA00023141"/>
    </source>
</evidence>
<evidence type="ECO:0000256" key="5">
    <source>
        <dbReference type="ARBA" id="ARBA00004661"/>
    </source>
</evidence>
<evidence type="ECO:0000256" key="17">
    <source>
        <dbReference type="ARBA" id="ARBA00023285"/>
    </source>
</evidence>
<dbReference type="NCBIfam" id="TIGR01357">
    <property type="entry name" value="aroB"/>
    <property type="match status" value="1"/>
</dbReference>
<feature type="binding site" evidence="18">
    <location>
        <begin position="105"/>
        <end position="109"/>
    </location>
    <ligand>
        <name>NAD(+)</name>
        <dbReference type="ChEBI" id="CHEBI:57540"/>
    </ligand>
</feature>
<dbReference type="RefSeq" id="WP_067389700.1">
    <property type="nucleotide sequence ID" value="NZ_JXKH01000002.1"/>
</dbReference>
<dbReference type="InterPro" id="IPR016037">
    <property type="entry name" value="DHQ_synth_AroB"/>
</dbReference>
<organism evidence="21 22">
    <name type="scientific">Enterococcus canis</name>
    <dbReference type="NCBI Taxonomy" id="214095"/>
    <lineage>
        <taxon>Bacteria</taxon>
        <taxon>Bacillati</taxon>
        <taxon>Bacillota</taxon>
        <taxon>Bacilli</taxon>
        <taxon>Lactobacillales</taxon>
        <taxon>Enterococcaceae</taxon>
        <taxon>Enterococcus</taxon>
    </lineage>
</organism>
<comment type="pathway">
    <text evidence="5 18">Metabolic intermediate biosynthesis; chorismate biosynthesis; chorismate from D-erythrose 4-phosphate and phosphoenolpyruvate: step 2/7.</text>
</comment>
<evidence type="ECO:0000256" key="2">
    <source>
        <dbReference type="ARBA" id="ARBA00001911"/>
    </source>
</evidence>
<keyword evidence="16 18" id="KW-0456">Lyase</keyword>
<keyword evidence="11 18" id="KW-0479">Metal-binding</keyword>
<dbReference type="InterPro" id="IPR030960">
    <property type="entry name" value="DHQS/DOIS_N"/>
</dbReference>
<feature type="domain" description="3-dehydroquinate synthase C-terminal" evidence="20">
    <location>
        <begin position="181"/>
        <end position="321"/>
    </location>
</feature>
<feature type="binding site" evidence="18">
    <location>
        <position position="151"/>
    </location>
    <ligand>
        <name>NAD(+)</name>
        <dbReference type="ChEBI" id="CHEBI:57540"/>
    </ligand>
</feature>
<dbReference type="InterPro" id="IPR056179">
    <property type="entry name" value="DHQS_C"/>
</dbReference>
<feature type="binding site" evidence="18">
    <location>
        <position position="262"/>
    </location>
    <ligand>
        <name>Zn(2+)</name>
        <dbReference type="ChEBI" id="CHEBI:29105"/>
    </ligand>
</feature>
<dbReference type="InterPro" id="IPR050071">
    <property type="entry name" value="Dehydroquinate_synthase"/>
</dbReference>
<evidence type="ECO:0000256" key="16">
    <source>
        <dbReference type="ARBA" id="ARBA00023239"/>
    </source>
</evidence>
<evidence type="ECO:0000259" key="19">
    <source>
        <dbReference type="Pfam" id="PF01761"/>
    </source>
</evidence>
<feature type="domain" description="3-dehydroquinate synthase N-terminal" evidence="19">
    <location>
        <begin position="68"/>
        <end position="179"/>
    </location>
</feature>
<comment type="catalytic activity">
    <reaction evidence="1 18">
        <text>7-phospho-2-dehydro-3-deoxy-D-arabino-heptonate = 3-dehydroquinate + phosphate</text>
        <dbReference type="Rhea" id="RHEA:21968"/>
        <dbReference type="ChEBI" id="CHEBI:32364"/>
        <dbReference type="ChEBI" id="CHEBI:43474"/>
        <dbReference type="ChEBI" id="CHEBI:58394"/>
        <dbReference type="EC" id="4.2.3.4"/>
    </reaction>
</comment>